<comment type="caution">
    <text evidence="1">The sequence shown here is derived from an EMBL/GenBank/DDBJ whole genome shotgun (WGS) entry which is preliminary data.</text>
</comment>
<sequence length="55" mass="6329">MKFKPRQTGPGRGRLATRARGATLATGLSRAVRWIDDWTVEAFNPVYPHHRGRRR</sequence>
<gene>
    <name evidence="1" type="ORF">LX83_003836</name>
</gene>
<dbReference type="EMBL" id="JAMTCK010000008">
    <property type="protein sequence ID" value="MCP2166964.1"/>
    <property type="molecule type" value="Genomic_DNA"/>
</dbReference>
<proteinExistence type="predicted"/>
<reference evidence="1" key="1">
    <citation type="submission" date="2022-06" db="EMBL/GenBank/DDBJ databases">
        <title>Genomic Encyclopedia of Archaeal and Bacterial Type Strains, Phase II (KMG-II): from individual species to whole genera.</title>
        <authorList>
            <person name="Goeker M."/>
        </authorList>
    </citation>
    <scope>NUCLEOTIDE SEQUENCE</scope>
    <source>
        <strain evidence="1">DSM 43935</strain>
    </source>
</reference>
<keyword evidence="2" id="KW-1185">Reference proteome</keyword>
<protein>
    <submittedName>
        <fullName evidence="1">Uncharacterized protein</fullName>
    </submittedName>
</protein>
<evidence type="ECO:0000313" key="2">
    <source>
        <dbReference type="Proteomes" id="UP001206128"/>
    </source>
</evidence>
<evidence type="ECO:0000313" key="1">
    <source>
        <dbReference type="EMBL" id="MCP2166964.1"/>
    </source>
</evidence>
<accession>A0AAE3GGN8</accession>
<organism evidence="1 2">
    <name type="scientific">Goodfellowiella coeruleoviolacea</name>
    <dbReference type="NCBI Taxonomy" id="334858"/>
    <lineage>
        <taxon>Bacteria</taxon>
        <taxon>Bacillati</taxon>
        <taxon>Actinomycetota</taxon>
        <taxon>Actinomycetes</taxon>
        <taxon>Pseudonocardiales</taxon>
        <taxon>Pseudonocardiaceae</taxon>
        <taxon>Goodfellowiella</taxon>
    </lineage>
</organism>
<dbReference type="Proteomes" id="UP001206128">
    <property type="component" value="Unassembled WGS sequence"/>
</dbReference>
<dbReference type="AlphaFoldDB" id="A0AAE3GGN8"/>
<dbReference type="RefSeq" id="WP_253773346.1">
    <property type="nucleotide sequence ID" value="NZ_JAMTCK010000008.1"/>
</dbReference>
<name>A0AAE3GGN8_9PSEU</name>